<dbReference type="GO" id="GO:0009418">
    <property type="term" value="C:pilus shaft"/>
    <property type="evidence" value="ECO:0007669"/>
    <property type="project" value="InterPro"/>
</dbReference>
<evidence type="ECO:0000313" key="3">
    <source>
        <dbReference type="Proteomes" id="UP000183253"/>
    </source>
</evidence>
<dbReference type="NCBIfam" id="NF038041">
    <property type="entry name" value="fim_Mfa1_fam"/>
    <property type="match status" value="1"/>
</dbReference>
<evidence type="ECO:0000259" key="1">
    <source>
        <dbReference type="Pfam" id="PF15495"/>
    </source>
</evidence>
<name>A0A1H4FGN4_9BACT</name>
<sequence>MSVLASLFMAGCSQEEIAPDEKDVGNGKANTSYLTVNLMSSDATGTRAASGYEDGDENENHVEQVRFYFFTANGAIANVKLLNGSYVNFYDWSPEDGTQKDDKDDDDIESVLAAKIVISTKNGDKLPQRIAAVLNPPRDDTGEIMLGSASKSLADLKKEVADYAATSFTAKGKFVMFNSVYGGDNKTEICAVPIESKHLQKESKEAEKNPVTIYVERSVAKVKVTLGNAVNSAISDKLALIDKKGDPLKVGNEQVYLKLNGWNLTAETNEGRLVKAINPTAWSSNWWNGEGAFAHRSFWAINSKDARNGYDSYEAINTAIGTPLYTNENAADYDALSPIKRTKVILKGTLCKADGTTPFTIVRHLGSHFADKWSENEDENLPELKKSILSQLTTNGCSYYCETTTGSGESTVTERNLIDAKDLQILIVDQTPSEPSSEDKKARNCYVYAQLTDVAAQKPWYASSDKNDTDRITAETINGMLKNKDDNTGEYMIDRALVWKNGMTYYYYEIIHHGEGENATKGVVRNHIYDTKVTKIAGLGTPVYDPDQVIYPEKPDPNDHFIAAEINILSWRIVSNEYVLEW</sequence>
<proteinExistence type="predicted"/>
<dbReference type="Pfam" id="PF15495">
    <property type="entry name" value="Fimbrillin_C"/>
    <property type="match status" value="1"/>
</dbReference>
<reference evidence="2 3" key="1">
    <citation type="submission" date="2016-10" db="EMBL/GenBank/DDBJ databases">
        <authorList>
            <person name="de Groot N.N."/>
        </authorList>
    </citation>
    <scope>NUCLEOTIDE SEQUENCE [LARGE SCALE GENOMIC DNA]</scope>
    <source>
        <strain evidence="2 3">DSM 25383</strain>
    </source>
</reference>
<keyword evidence="3" id="KW-1185">Reference proteome</keyword>
<dbReference type="AlphaFoldDB" id="A0A1H4FGN4"/>
<dbReference type="EMBL" id="FNRI01000010">
    <property type="protein sequence ID" value="SEA96456.1"/>
    <property type="molecule type" value="Genomic_DNA"/>
</dbReference>
<feature type="domain" description="Minor fimbrium subunit Mfa1 C-terminal" evidence="1">
    <location>
        <begin position="499"/>
        <end position="576"/>
    </location>
</feature>
<dbReference type="Proteomes" id="UP000183253">
    <property type="component" value="Unassembled WGS sequence"/>
</dbReference>
<accession>A0A1H4FGN4</accession>
<gene>
    <name evidence="2" type="ORF">SAMN05444145_11063</name>
</gene>
<protein>
    <submittedName>
        <fullName evidence="2">Major fimbrial subunit protein (FimA)</fullName>
    </submittedName>
</protein>
<dbReference type="InterPro" id="IPR029140">
    <property type="entry name" value="Mfa1_C"/>
</dbReference>
<organism evidence="2 3">
    <name type="scientific">Alistipes timonensis JC136</name>
    <dbReference type="NCBI Taxonomy" id="1033731"/>
    <lineage>
        <taxon>Bacteria</taxon>
        <taxon>Pseudomonadati</taxon>
        <taxon>Bacteroidota</taxon>
        <taxon>Bacteroidia</taxon>
        <taxon>Bacteroidales</taxon>
        <taxon>Rikenellaceae</taxon>
        <taxon>Alistipes</taxon>
    </lineage>
</organism>
<dbReference type="Gene3D" id="2.60.40.3690">
    <property type="match status" value="1"/>
</dbReference>
<dbReference type="STRING" id="1033731.SAMN05444145_11063"/>
<evidence type="ECO:0000313" key="2">
    <source>
        <dbReference type="EMBL" id="SEA96456.1"/>
    </source>
</evidence>
<dbReference type="InterPro" id="IPR047786">
    <property type="entry name" value="Mfa1_fim"/>
</dbReference>
<dbReference type="Gene3D" id="2.60.40.2580">
    <property type="match status" value="1"/>
</dbReference>